<feature type="region of interest" description="Disordered" evidence="1">
    <location>
        <begin position="752"/>
        <end position="1030"/>
    </location>
</feature>
<dbReference type="OrthoDB" id="2797568at2759"/>
<dbReference type="AlphaFoldDB" id="S8DMJ1"/>
<feature type="compositionally biased region" description="Polar residues" evidence="1">
    <location>
        <begin position="970"/>
        <end position="989"/>
    </location>
</feature>
<dbReference type="InParanoid" id="S8DMJ1"/>
<feature type="domain" description="Fungal-type protein kinase" evidence="2">
    <location>
        <begin position="156"/>
        <end position="619"/>
    </location>
</feature>
<dbReference type="SUPFAM" id="SSF56112">
    <property type="entry name" value="Protein kinase-like (PK-like)"/>
    <property type="match status" value="1"/>
</dbReference>
<dbReference type="PANTHER" id="PTHR38248:SF2">
    <property type="entry name" value="FUNK1 11"/>
    <property type="match status" value="1"/>
</dbReference>
<dbReference type="InterPro" id="IPR011009">
    <property type="entry name" value="Kinase-like_dom_sf"/>
</dbReference>
<evidence type="ECO:0000313" key="3">
    <source>
        <dbReference type="EMBL" id="EPS93862.1"/>
    </source>
</evidence>
<feature type="compositionally biased region" description="Basic residues" evidence="1">
    <location>
        <begin position="914"/>
        <end position="933"/>
    </location>
</feature>
<dbReference type="eggNOG" id="ENOG502SXF9">
    <property type="taxonomic scope" value="Eukaryota"/>
</dbReference>
<organism evidence="3 4">
    <name type="scientific">Fomitopsis schrenkii</name>
    <name type="common">Brown rot fungus</name>
    <dbReference type="NCBI Taxonomy" id="2126942"/>
    <lineage>
        <taxon>Eukaryota</taxon>
        <taxon>Fungi</taxon>
        <taxon>Dikarya</taxon>
        <taxon>Basidiomycota</taxon>
        <taxon>Agaricomycotina</taxon>
        <taxon>Agaricomycetes</taxon>
        <taxon>Polyporales</taxon>
        <taxon>Fomitopsis</taxon>
    </lineage>
</organism>
<evidence type="ECO:0000256" key="1">
    <source>
        <dbReference type="SAM" id="MobiDB-lite"/>
    </source>
</evidence>
<reference evidence="3 4" key="1">
    <citation type="journal article" date="2012" name="Science">
        <title>The Paleozoic origin of enzymatic lignin decomposition reconstructed from 31 fungal genomes.</title>
        <authorList>
            <person name="Floudas D."/>
            <person name="Binder M."/>
            <person name="Riley R."/>
            <person name="Barry K."/>
            <person name="Blanchette R.A."/>
            <person name="Henrissat B."/>
            <person name="Martinez A.T."/>
            <person name="Otillar R."/>
            <person name="Spatafora J.W."/>
            <person name="Yadav J.S."/>
            <person name="Aerts A."/>
            <person name="Benoit I."/>
            <person name="Boyd A."/>
            <person name="Carlson A."/>
            <person name="Copeland A."/>
            <person name="Coutinho P.M."/>
            <person name="de Vries R.P."/>
            <person name="Ferreira P."/>
            <person name="Findley K."/>
            <person name="Foster B."/>
            <person name="Gaskell J."/>
            <person name="Glotzer D."/>
            <person name="Gorecki P."/>
            <person name="Heitman J."/>
            <person name="Hesse C."/>
            <person name="Hori C."/>
            <person name="Igarashi K."/>
            <person name="Jurgens J.A."/>
            <person name="Kallen N."/>
            <person name="Kersten P."/>
            <person name="Kohler A."/>
            <person name="Kuees U."/>
            <person name="Kumar T.K.A."/>
            <person name="Kuo A."/>
            <person name="LaButti K."/>
            <person name="Larrondo L.F."/>
            <person name="Lindquist E."/>
            <person name="Ling A."/>
            <person name="Lombard V."/>
            <person name="Lucas S."/>
            <person name="Lundell T."/>
            <person name="Martin R."/>
            <person name="McLaughlin D.J."/>
            <person name="Morgenstern I."/>
            <person name="Morin E."/>
            <person name="Murat C."/>
            <person name="Nagy L.G."/>
            <person name="Nolan M."/>
            <person name="Ohm R.A."/>
            <person name="Patyshakuliyeva A."/>
            <person name="Rokas A."/>
            <person name="Ruiz-Duenas F.J."/>
            <person name="Sabat G."/>
            <person name="Salamov A."/>
            <person name="Samejima M."/>
            <person name="Schmutz J."/>
            <person name="Slot J.C."/>
            <person name="St John F."/>
            <person name="Stenlid J."/>
            <person name="Sun H."/>
            <person name="Sun S."/>
            <person name="Syed K."/>
            <person name="Tsang A."/>
            <person name="Wiebenga A."/>
            <person name="Young D."/>
            <person name="Pisabarro A."/>
            <person name="Eastwood D.C."/>
            <person name="Martin F."/>
            <person name="Cullen D."/>
            <person name="Grigoriev I.V."/>
            <person name="Hibbett D.S."/>
        </authorList>
    </citation>
    <scope>NUCLEOTIDE SEQUENCE</scope>
    <source>
        <strain evidence="4">FP-58527</strain>
    </source>
</reference>
<dbReference type="STRING" id="743788.S8DMJ1"/>
<proteinExistence type="predicted"/>
<protein>
    <recommendedName>
        <fullName evidence="2">Fungal-type protein kinase domain-containing protein</fullName>
    </recommendedName>
</protein>
<evidence type="ECO:0000313" key="4">
    <source>
        <dbReference type="Proteomes" id="UP000015241"/>
    </source>
</evidence>
<dbReference type="InterPro" id="IPR040976">
    <property type="entry name" value="Pkinase_fungal"/>
</dbReference>
<keyword evidence="4" id="KW-1185">Reference proteome</keyword>
<accession>S8DMJ1</accession>
<evidence type="ECO:0000259" key="2">
    <source>
        <dbReference type="Pfam" id="PF17667"/>
    </source>
</evidence>
<name>S8DMJ1_FOMSC</name>
<feature type="compositionally biased region" description="Basic residues" evidence="1">
    <location>
        <begin position="1021"/>
        <end position="1030"/>
    </location>
</feature>
<gene>
    <name evidence="3" type="ORF">FOMPIDRAFT_91462</name>
</gene>
<dbReference type="EMBL" id="KE504253">
    <property type="protein sequence ID" value="EPS93862.1"/>
    <property type="molecule type" value="Genomic_DNA"/>
</dbReference>
<dbReference type="PANTHER" id="PTHR38248">
    <property type="entry name" value="FUNK1 6"/>
    <property type="match status" value="1"/>
</dbReference>
<sequence>MPRARATGRRPYSSLIDIDSSKMAQSYYSPHGAATQQDLFDMALWSRAREIWQNIKEVPSTMNIDDYVSYFVPSDESVPLPACPPVVELFSNISEGGTDQLMYPPMAKALKQLVKGFPEEIRPKFRRMKYSYKLDETDEPATTVCVLSMVPPLHLATRPYHWTHVALAFDLKLKWEDDPMLAETPTNWATLFQLTESARNIMHARDRLYCFVVGIYGDKARIFRFDRAGAICSLAFEYMEKPDILHKLLWHFIHPTVKGCTIVGQDPTVSLGTAEDCELAETLARTYDPEWQHTPEKVLKFFLTDDDGKETTYLAYKHISPNPDLLSVALRICQWGAFKLDAKGQSTGEHQYIIKDTWRELGCLDEAGFYEVLRDQKTKETVFGVAKCVWGRDYGGETTAERLEAVKAQGGGNGHRIVSHTGKEDPVLSAKQEKHLAQDILTGHRTVSAGTTLPHEHALKQVYLPERSHVRMVFKLVGTPLSKFKDTKELANVFRDAIEGHRQAYERGIIHHHISERNVMICRDPGSLFKGFIHDFAYSFSWLRFLAHHEWVAELARWVQYCAEHGHEPIGPDTSEALKDCKEQVGTPWFMVVQILQGKMTHEARHDLESFFWLLLYIVLRHTDHSLSSNPDVFRGIFQDVDENCHGLLVSKREFLVSHAPVWIEGNKGLSYILREFHALCKRNFTEGRAPVVRPVMTHHEVLLIFDRALNMQWPTANDGPRPYKLPGNALHTAHLMREAMNEAKPREDLIRTTSGDQEQPEGERAQFTPQSNAAALPVDDDDRPQLPATTDKSENDDANRAMMESRHEEVPSDIEEGLPNALDAPHMLSPPDIEPVSDATVRGPPTHPDAHRDSSDSDVAPAGQPSRRASNVTQESALLHVNLVPGASAAADQPPPTGDRERAQEGAAGPNRPTRRAKAPSKTKRAPARSRARQGAATGQVGEARGEINADKVDVQPSRRNDLRLLAHLNSNVESVQPGMTRSKTRAASLQRDAGMRDSNVGKRHRATRDEAVEEGQSSKRQRTRLGKK</sequence>
<dbReference type="Gene3D" id="1.10.510.10">
    <property type="entry name" value="Transferase(Phosphotransferase) domain 1"/>
    <property type="match status" value="1"/>
</dbReference>
<feature type="compositionally biased region" description="Basic and acidic residues" evidence="1">
    <location>
        <begin position="945"/>
        <end position="966"/>
    </location>
</feature>
<dbReference type="HOGENOM" id="CLU_010865_0_0_1"/>
<feature type="compositionally biased region" description="Polar residues" evidence="1">
    <location>
        <begin position="868"/>
        <end position="877"/>
    </location>
</feature>
<dbReference type="Proteomes" id="UP000015241">
    <property type="component" value="Unassembled WGS sequence"/>
</dbReference>
<feature type="compositionally biased region" description="Basic and acidic residues" evidence="1">
    <location>
        <begin position="792"/>
        <end position="811"/>
    </location>
</feature>
<dbReference type="Pfam" id="PF17667">
    <property type="entry name" value="Pkinase_fungal"/>
    <property type="match status" value="1"/>
</dbReference>